<comment type="caution">
    <text evidence="1">The sequence shown here is derived from an EMBL/GenBank/DDBJ whole genome shotgun (WGS) entry which is preliminary data.</text>
</comment>
<gene>
    <name evidence="1" type="ORF">ACFFH4_16945</name>
</gene>
<keyword evidence="2" id="KW-1185">Reference proteome</keyword>
<sequence length="133" mass="15644">MNSILKHPKAETFAYSIKVHANVHPTYQQTSQEHLSKLEKDDLKLSYSTCQYFDNGCSLDPSYKNAVCRTFICMTIENSLDEKHKKLLHKWTKTFSKEEMDFQVKHETKLKQRGINLIETPAKVIKYFQELKD</sequence>
<dbReference type="Proteomes" id="UP001589833">
    <property type="component" value="Unassembled WGS sequence"/>
</dbReference>
<proteinExistence type="predicted"/>
<accession>A0ABV6NKP5</accession>
<name>A0ABV6NKP5_9BACI</name>
<evidence type="ECO:0000313" key="1">
    <source>
        <dbReference type="EMBL" id="MFC0560673.1"/>
    </source>
</evidence>
<dbReference type="EMBL" id="JBHLTR010000035">
    <property type="protein sequence ID" value="MFC0560673.1"/>
    <property type="molecule type" value="Genomic_DNA"/>
</dbReference>
<organism evidence="1 2">
    <name type="scientific">Halalkalibacter alkalisediminis</name>
    <dbReference type="NCBI Taxonomy" id="935616"/>
    <lineage>
        <taxon>Bacteria</taxon>
        <taxon>Bacillati</taxon>
        <taxon>Bacillota</taxon>
        <taxon>Bacilli</taxon>
        <taxon>Bacillales</taxon>
        <taxon>Bacillaceae</taxon>
        <taxon>Halalkalibacter</taxon>
    </lineage>
</organism>
<evidence type="ECO:0000313" key="2">
    <source>
        <dbReference type="Proteomes" id="UP001589833"/>
    </source>
</evidence>
<protein>
    <submittedName>
        <fullName evidence="1">Uncharacterized protein</fullName>
    </submittedName>
</protein>
<reference evidence="1 2" key="1">
    <citation type="submission" date="2024-09" db="EMBL/GenBank/DDBJ databases">
        <authorList>
            <person name="Sun Q."/>
            <person name="Mori K."/>
        </authorList>
    </citation>
    <scope>NUCLEOTIDE SEQUENCE [LARGE SCALE GENOMIC DNA]</scope>
    <source>
        <strain evidence="1 2">NCAIM B.02301</strain>
    </source>
</reference>